<keyword evidence="2" id="KW-0808">Transferase</keyword>
<organism evidence="2 3">
    <name type="scientific">Megasphaera massiliensis</name>
    <dbReference type="NCBI Taxonomy" id="1232428"/>
    <lineage>
        <taxon>Bacteria</taxon>
        <taxon>Bacillati</taxon>
        <taxon>Bacillota</taxon>
        <taxon>Negativicutes</taxon>
        <taxon>Veillonellales</taxon>
        <taxon>Veillonellaceae</taxon>
        <taxon>Megasphaera</taxon>
    </lineage>
</organism>
<feature type="transmembrane region" description="Helical" evidence="1">
    <location>
        <begin position="29"/>
        <end position="50"/>
    </location>
</feature>
<sequence length="77" mass="9051">VQIWTIMGVGQYLIPIIVLLLMKVPRKSCLYLIVYPLFMYSWIPVNLLGIKDRHKMKWSHTLHTPALTYESAPLLRK</sequence>
<keyword evidence="3" id="KW-1185">Reference proteome</keyword>
<gene>
    <name evidence="2" type="ORF">NE675_11930</name>
</gene>
<feature type="non-terminal residue" evidence="2">
    <location>
        <position position="77"/>
    </location>
</feature>
<keyword evidence="1" id="KW-1133">Transmembrane helix</keyword>
<keyword evidence="1" id="KW-0472">Membrane</keyword>
<accession>A0ABT1SV19</accession>
<comment type="caution">
    <text evidence="2">The sequence shown here is derived from an EMBL/GenBank/DDBJ whole genome shotgun (WGS) entry which is preliminary data.</text>
</comment>
<evidence type="ECO:0000256" key="1">
    <source>
        <dbReference type="SAM" id="Phobius"/>
    </source>
</evidence>
<feature type="transmembrane region" description="Helical" evidence="1">
    <location>
        <begin position="6"/>
        <end position="22"/>
    </location>
</feature>
<keyword evidence="1" id="KW-0812">Transmembrane</keyword>
<protein>
    <submittedName>
        <fullName evidence="2">Glycosyl transferase family 2</fullName>
    </submittedName>
</protein>
<feature type="non-terminal residue" evidence="2">
    <location>
        <position position="1"/>
    </location>
</feature>
<proteinExistence type="predicted"/>
<evidence type="ECO:0000313" key="3">
    <source>
        <dbReference type="Proteomes" id="UP001206692"/>
    </source>
</evidence>
<name>A0ABT1SV19_9FIRM</name>
<evidence type="ECO:0000313" key="2">
    <source>
        <dbReference type="EMBL" id="MCQ5343721.1"/>
    </source>
</evidence>
<dbReference type="GO" id="GO:0016740">
    <property type="term" value="F:transferase activity"/>
    <property type="evidence" value="ECO:0007669"/>
    <property type="project" value="UniProtKB-KW"/>
</dbReference>
<reference evidence="2 3" key="1">
    <citation type="submission" date="2022-06" db="EMBL/GenBank/DDBJ databases">
        <title>Isolation of gut microbiota from human fecal samples.</title>
        <authorList>
            <person name="Pamer E.G."/>
            <person name="Barat B."/>
            <person name="Waligurski E."/>
            <person name="Medina S."/>
            <person name="Paddock L."/>
            <person name="Mostad J."/>
        </authorList>
    </citation>
    <scope>NUCLEOTIDE SEQUENCE [LARGE SCALE GENOMIC DNA]</scope>
    <source>
        <strain evidence="2 3">DFI.1.1</strain>
    </source>
</reference>
<dbReference type="EMBL" id="JANGEW010000141">
    <property type="protein sequence ID" value="MCQ5343721.1"/>
    <property type="molecule type" value="Genomic_DNA"/>
</dbReference>
<dbReference type="Proteomes" id="UP001206692">
    <property type="component" value="Unassembled WGS sequence"/>
</dbReference>